<dbReference type="Proteomes" id="UP000689195">
    <property type="component" value="Unassembled WGS sequence"/>
</dbReference>
<keyword evidence="4" id="KW-0472">Membrane</keyword>
<keyword evidence="6" id="KW-1185">Reference proteome</keyword>
<feature type="transmembrane region" description="Helical" evidence="4">
    <location>
        <begin position="1055"/>
        <end position="1073"/>
    </location>
</feature>
<feature type="transmembrane region" description="Helical" evidence="4">
    <location>
        <begin position="995"/>
        <end position="1016"/>
    </location>
</feature>
<comment type="caution">
    <text evidence="5">The sequence shown here is derived from an EMBL/GenBank/DDBJ whole genome shotgun (WGS) entry which is preliminary data.</text>
</comment>
<dbReference type="NCBIfam" id="TIGR02232">
    <property type="entry name" value="myxo_disulf_rpt"/>
    <property type="match status" value="4"/>
</dbReference>
<dbReference type="PANTHER" id="PTHR38934:SF6">
    <property type="entry name" value="CHROMOSOME UNDETERMINED SCAFFOLD_176, WHOLE GENOME SHOTGUN SEQUENCE"/>
    <property type="match status" value="1"/>
</dbReference>
<keyword evidence="2" id="KW-0677">Repeat</keyword>
<evidence type="ECO:0000256" key="1">
    <source>
        <dbReference type="ARBA" id="ARBA00022729"/>
    </source>
</evidence>
<evidence type="ECO:0000256" key="4">
    <source>
        <dbReference type="SAM" id="Phobius"/>
    </source>
</evidence>
<accession>A0A8S1XUW7</accession>
<proteinExistence type="predicted"/>
<feature type="transmembrane region" description="Helical" evidence="4">
    <location>
        <begin position="1135"/>
        <end position="1152"/>
    </location>
</feature>
<evidence type="ECO:0000256" key="2">
    <source>
        <dbReference type="ARBA" id="ARBA00022737"/>
    </source>
</evidence>
<feature type="transmembrane region" description="Helical" evidence="4">
    <location>
        <begin position="1195"/>
        <end position="1214"/>
    </location>
</feature>
<evidence type="ECO:0000313" key="5">
    <source>
        <dbReference type="EMBL" id="CAD8205169.1"/>
    </source>
</evidence>
<dbReference type="PANTHER" id="PTHR38934">
    <property type="entry name" value="HYPHALLY REGULATED CELL WALL PROTEIN 1"/>
    <property type="match status" value="1"/>
</dbReference>
<keyword evidence="1" id="KW-0732">Signal</keyword>
<sequence>MITISILMMMSQPLRSKLISKEDYNLIKNNWCLQKGSSAISDYSGESYFGGSNEFKKDTLLQNYYQLPPHSQVTIQIRAIFSSCIQSFEVQLDDAIQTIDYGLLFTSQPVDLELSYFHSSKSAFFSLQVTQKSGCPNPNTWWGVFAIQIHISDCQDDKDYCQPGSNSLWTILNSNLNFQPTDWNFSLASSQNQYMFKDFIIQFLRYSSSFVLQKQVLVPYPTKVKLQFKLFFKNSPSEIIISINNLQIVWPINNYYEYYQDCNINFQLIYSIEIDIHHHKSDLLSIDLLLNENFGNNEVSIFDFVVYYQEQDIVQLPSLGCLNQIGQQCISCDQGWQYDSLKQNCSPICGNRIQQGYEECDDGNEISNDGCNNCKFQCSLDCQKCQFGKCLIQSNSNNLNQLDTFSKIQDCIHAKGYYYDSLLNDCLSICGDRIITLEEECDDGNSLLNDGCSNCKFICSDNCLDCQFGKCYQCHQGYKIQQFKCISDCGDQIINVDETCDDGNNNRFDGCHQCQSSCQLQCLFCYNSLCIQCLQGWNLIDGKCEQNCGDGQVALMSNEQCDDPNNNNCIDCLFQFCQDNCQFCNQNMCITCFFPFQMINGVCLPICGDSIVTLEFEQCDDGNDIPFDGCHECQYSCSYGCQECEYNNICKECEQNFFDLDLQTGKCKEIIKSINNQIDQSQENGSNNQIILCNPNYVLIENICVNLCGNGQLNSHYEDCDDGNNNGGDGCSSLCNLERFFECINLENSLTICSFVKPPDLNLNRLSDKQNQTQIIELTFSEQVKLNHPSNLEEIVIFKINPQITHELTILPIQNLTNYLNDPVYQIIIQFYQSIENPILEIEISKFAISNQFDIELLNFNKSVSLGTPFVMSAITKQQVVSIVKFNDAMMYSMVSIAGLAMVTGNMVMILNLLDLLQSLSYIRYMQYQFPPNLKQFLETYTKVSLSPILDYFKVDEFIAQLNGGFIPYKRKKTQKLSTNLEFNQVYLMNVKSCYFSLLASFITYLICSVIASKLINQQLFKYYQKQTQNIKYLKQIQMFQTKIQQQCQKIKNDYFSFGIFQLYFTILHQFTFSTFLQFPDYSFETLFETFNSLNAVIALFVIIFISFQVLSITSSPIKNKSKWKYFFQGSRSQFWALQFKSFQIFRVKFYILVIVTCINYPEIQSILLSMQSLCFLIYIYKFRPLTSNFDLVKLMIRESFLMAIFCSLLLYSFDSTNDQLLLYGWIHIFLLSFILSTSLVVDMIEYFYKAYQNYLKRKIKQEQKEYQNYFDNPLQRFILIEQQNIVN</sequence>
<feature type="transmembrane region" description="Helical" evidence="4">
    <location>
        <begin position="1226"/>
        <end position="1249"/>
    </location>
</feature>
<name>A0A8S1XUW7_9CILI</name>
<dbReference type="Pfam" id="PF13948">
    <property type="entry name" value="DUF4215"/>
    <property type="match status" value="6"/>
</dbReference>
<evidence type="ECO:0000313" key="6">
    <source>
        <dbReference type="Proteomes" id="UP000689195"/>
    </source>
</evidence>
<dbReference type="EMBL" id="CAJJDO010000140">
    <property type="protein sequence ID" value="CAD8205169.1"/>
    <property type="molecule type" value="Genomic_DNA"/>
</dbReference>
<keyword evidence="4" id="KW-0812">Transmembrane</keyword>
<dbReference type="OrthoDB" id="305529at2759"/>
<dbReference type="InterPro" id="IPR011936">
    <property type="entry name" value="Myxo_disulph_rpt"/>
</dbReference>
<organism evidence="5 6">
    <name type="scientific">Paramecium pentaurelia</name>
    <dbReference type="NCBI Taxonomy" id="43138"/>
    <lineage>
        <taxon>Eukaryota</taxon>
        <taxon>Sar</taxon>
        <taxon>Alveolata</taxon>
        <taxon>Ciliophora</taxon>
        <taxon>Intramacronucleata</taxon>
        <taxon>Oligohymenophorea</taxon>
        <taxon>Peniculida</taxon>
        <taxon>Parameciidae</taxon>
        <taxon>Paramecium</taxon>
    </lineage>
</organism>
<gene>
    <name evidence="5" type="ORF">PPENT_87.1.T1400003</name>
</gene>
<reference evidence="5" key="1">
    <citation type="submission" date="2021-01" db="EMBL/GenBank/DDBJ databases">
        <authorList>
            <consortium name="Genoscope - CEA"/>
            <person name="William W."/>
        </authorList>
    </citation>
    <scope>NUCLEOTIDE SEQUENCE</scope>
</reference>
<keyword evidence="4" id="KW-1133">Transmembrane helix</keyword>
<evidence type="ECO:0000256" key="3">
    <source>
        <dbReference type="ARBA" id="ARBA00023157"/>
    </source>
</evidence>
<feature type="transmembrane region" description="Helical" evidence="4">
    <location>
        <begin position="1093"/>
        <end position="1114"/>
    </location>
</feature>
<feature type="transmembrane region" description="Helical" evidence="4">
    <location>
        <begin position="1164"/>
        <end position="1183"/>
    </location>
</feature>
<keyword evidence="3" id="KW-1015">Disulfide bond</keyword>
<protein>
    <submittedName>
        <fullName evidence="5">Uncharacterized protein</fullName>
    </submittedName>
</protein>